<feature type="non-terminal residue" evidence="1">
    <location>
        <position position="1"/>
    </location>
</feature>
<dbReference type="Proteomes" id="UP001162501">
    <property type="component" value="Unassembled WGS sequence"/>
</dbReference>
<evidence type="ECO:0000313" key="2">
    <source>
        <dbReference type="Proteomes" id="UP001162501"/>
    </source>
</evidence>
<protein>
    <submittedName>
        <fullName evidence="1">Uncharacterized protein</fullName>
    </submittedName>
</protein>
<reference evidence="1" key="1">
    <citation type="submission" date="2025-03" db="EMBL/GenBank/DDBJ databases">
        <authorList>
            <consortium name="ELIXIR-Norway"/>
            <consortium name="Elixir Norway"/>
        </authorList>
    </citation>
    <scope>NUCLEOTIDE SEQUENCE</scope>
</reference>
<gene>
    <name evidence="1" type="ORF">MRATA1EN22A_LOCUS28653</name>
</gene>
<name>A0ACB1KDL3_RANTA</name>
<sequence>VEAVEEGAALEGGEVSGIGQDVQLLVLDVMEEVEVVVYEEQQQVSSEEQGQELARPGTPSDRPALEALAALQLELEPDGAATEDTVVREEKTQTSPREAPHSWGRRSSQCKGPGIGPDLVNRWDGGPRCGEREPRKPTLLQSSGDFKFKILSTTLKKN</sequence>
<dbReference type="EMBL" id="CATOBB020000096">
    <property type="protein sequence ID" value="CAM9117243.1"/>
    <property type="molecule type" value="Genomic_DNA"/>
</dbReference>
<organism evidence="1 2">
    <name type="scientific">Rangifer tarandus platyrhynchus</name>
    <name type="common">Svalbard reindeer</name>
    <dbReference type="NCBI Taxonomy" id="3082113"/>
    <lineage>
        <taxon>Eukaryota</taxon>
        <taxon>Metazoa</taxon>
        <taxon>Chordata</taxon>
        <taxon>Craniata</taxon>
        <taxon>Vertebrata</taxon>
        <taxon>Euteleostomi</taxon>
        <taxon>Mammalia</taxon>
        <taxon>Eutheria</taxon>
        <taxon>Laurasiatheria</taxon>
        <taxon>Artiodactyla</taxon>
        <taxon>Ruminantia</taxon>
        <taxon>Pecora</taxon>
        <taxon>Cervidae</taxon>
        <taxon>Odocoileinae</taxon>
        <taxon>Rangifer</taxon>
    </lineage>
</organism>
<accession>A0ACB1KDL3</accession>
<comment type="caution">
    <text evidence="1">The sequence shown here is derived from an EMBL/GenBank/DDBJ whole genome shotgun (WGS) entry which is preliminary data.</text>
</comment>
<feature type="non-terminal residue" evidence="1">
    <location>
        <position position="158"/>
    </location>
</feature>
<proteinExistence type="predicted"/>
<evidence type="ECO:0000313" key="1">
    <source>
        <dbReference type="EMBL" id="CAM9117243.1"/>
    </source>
</evidence>